<dbReference type="InterPro" id="IPR006143">
    <property type="entry name" value="RND_pump_MFP"/>
</dbReference>
<dbReference type="PANTHER" id="PTHR30367">
    <property type="entry name" value="P-HYDROXYBENZOIC ACID EFFLUX PUMP SUBUNIT AAEA-RELATED"/>
    <property type="match status" value="1"/>
</dbReference>
<keyword evidence="5" id="KW-0175">Coiled coil</keyword>
<dbReference type="Gene3D" id="2.40.50.100">
    <property type="match status" value="1"/>
</dbReference>
<dbReference type="InterPro" id="IPR058625">
    <property type="entry name" value="MdtA-like_BSH"/>
</dbReference>
<proteinExistence type="inferred from homology"/>
<feature type="domain" description="p-hydroxybenzoic acid efflux pump subunit AaeA-like beta-barrel" evidence="8">
    <location>
        <begin position="192"/>
        <end position="289"/>
    </location>
</feature>
<evidence type="ECO:0000256" key="2">
    <source>
        <dbReference type="ARBA" id="ARBA00022692"/>
    </source>
</evidence>
<evidence type="ECO:0000313" key="10">
    <source>
        <dbReference type="Proteomes" id="UP001152658"/>
    </source>
</evidence>
<evidence type="ECO:0000256" key="4">
    <source>
        <dbReference type="ARBA" id="ARBA00023136"/>
    </source>
</evidence>
<evidence type="ECO:0000256" key="6">
    <source>
        <dbReference type="SAM" id="Phobius"/>
    </source>
</evidence>
<keyword evidence="4 6" id="KW-0472">Membrane</keyword>
<dbReference type="PANTHER" id="PTHR30367:SF1">
    <property type="entry name" value="MULTIDRUG RESISTANCE PROTEIN MDTN"/>
    <property type="match status" value="1"/>
</dbReference>
<keyword evidence="10" id="KW-1185">Reference proteome</keyword>
<evidence type="ECO:0000259" key="8">
    <source>
        <dbReference type="Pfam" id="PF25963"/>
    </source>
</evidence>
<organism evidence="9 10">
    <name type="scientific">Vibrio aestuarianus</name>
    <dbReference type="NCBI Taxonomy" id="28171"/>
    <lineage>
        <taxon>Bacteria</taxon>
        <taxon>Pseudomonadati</taxon>
        <taxon>Pseudomonadota</taxon>
        <taxon>Gammaproteobacteria</taxon>
        <taxon>Vibrionales</taxon>
        <taxon>Vibrionaceae</taxon>
        <taxon>Vibrio</taxon>
    </lineage>
</organism>
<feature type="domain" description="Multidrug resistance protein MdtA-like barrel-sandwich hybrid" evidence="7">
    <location>
        <begin position="46"/>
        <end position="186"/>
    </location>
</feature>
<dbReference type="Gene3D" id="2.40.30.170">
    <property type="match status" value="1"/>
</dbReference>
<accession>A0ABM9FPR1</accession>
<dbReference type="InterPro" id="IPR050393">
    <property type="entry name" value="MFP_Efflux_Pump"/>
</dbReference>
<dbReference type="NCBIfam" id="TIGR01730">
    <property type="entry name" value="RND_mfp"/>
    <property type="match status" value="1"/>
</dbReference>
<dbReference type="SUPFAM" id="SSF111369">
    <property type="entry name" value="HlyD-like secretion proteins"/>
    <property type="match status" value="1"/>
</dbReference>
<keyword evidence="3 6" id="KW-1133">Transmembrane helix</keyword>
<evidence type="ECO:0000259" key="7">
    <source>
        <dbReference type="Pfam" id="PF25917"/>
    </source>
</evidence>
<evidence type="ECO:0000256" key="5">
    <source>
        <dbReference type="SAM" id="Coils"/>
    </source>
</evidence>
<sequence length="292" mass="32722">MRENTVIKRYFVTFILMLSAGYVLFSQYQTYAQNPWTRDGQVRAHIVSITPRVTGQVTHLLVDDNSHVKQGDLLFEIDPSIYQTNYHKALASKKQAEALVKKAQNEELRQRHLEQLTPGAVSTLTLNNLSNAVETALANLELMKANVEEAKLNLEFTKIYAPTDGYITNFNLRVGSQVVANTPVVALIDENSFWIEGFFKETDLQGVAPKNKAFVTLLMSDDYALEGEIESIGYGIAKQDGTTGANLLPNVNPNFQWIRLAQRIPVKVKLNNIPKDLQLRVGMTASVQIIKN</sequence>
<dbReference type="Pfam" id="PF25963">
    <property type="entry name" value="Beta-barrel_AAEA"/>
    <property type="match status" value="1"/>
</dbReference>
<gene>
    <name evidence="9" type="ORF">VAE063_940276</name>
</gene>
<feature type="coiled-coil region" evidence="5">
    <location>
        <begin position="86"/>
        <end position="153"/>
    </location>
</feature>
<evidence type="ECO:0000313" key="9">
    <source>
        <dbReference type="EMBL" id="CAH8225928.1"/>
    </source>
</evidence>
<comment type="caution">
    <text evidence="9">The sequence shown here is derived from an EMBL/GenBank/DDBJ whole genome shotgun (WGS) entry which is preliminary data.</text>
</comment>
<evidence type="ECO:0000256" key="1">
    <source>
        <dbReference type="ARBA" id="ARBA00009477"/>
    </source>
</evidence>
<keyword evidence="2 6" id="KW-0812">Transmembrane</keyword>
<dbReference type="Pfam" id="PF25917">
    <property type="entry name" value="BSH_RND"/>
    <property type="match status" value="1"/>
</dbReference>
<name>A0ABM9FPR1_9VIBR</name>
<dbReference type="Proteomes" id="UP001152658">
    <property type="component" value="Unassembled WGS sequence"/>
</dbReference>
<evidence type="ECO:0000256" key="3">
    <source>
        <dbReference type="ARBA" id="ARBA00022989"/>
    </source>
</evidence>
<dbReference type="EMBL" id="CALYLK010000135">
    <property type="protein sequence ID" value="CAH8225928.1"/>
    <property type="molecule type" value="Genomic_DNA"/>
</dbReference>
<reference evidence="9" key="1">
    <citation type="submission" date="2022-06" db="EMBL/GenBank/DDBJ databases">
        <authorList>
            <person name="Goudenege D."/>
            <person name="Le Roux F."/>
        </authorList>
    </citation>
    <scope>NUCLEOTIDE SEQUENCE</scope>
    <source>
        <strain evidence="9">12-063</strain>
    </source>
</reference>
<feature type="transmembrane region" description="Helical" evidence="6">
    <location>
        <begin position="7"/>
        <end position="25"/>
    </location>
</feature>
<protein>
    <submittedName>
        <fullName evidence="9">Hemolysin D</fullName>
    </submittedName>
</protein>
<dbReference type="InterPro" id="IPR058634">
    <property type="entry name" value="AaeA-lik-b-barrel"/>
</dbReference>
<comment type="similarity">
    <text evidence="1">Belongs to the membrane fusion protein (MFP) (TC 8.A.1) family.</text>
</comment>